<dbReference type="PANTHER" id="PTHR45676">
    <property type="entry name" value="RING-H2 FINGER PROTEIN ATL51-RELATED"/>
    <property type="match status" value="1"/>
</dbReference>
<evidence type="ECO:0000256" key="2">
    <source>
        <dbReference type="SAM" id="Phobius"/>
    </source>
</evidence>
<dbReference type="OrthoDB" id="9984778at2759"/>
<organism evidence="4 5">
    <name type="scientific">Senna tora</name>
    <dbReference type="NCBI Taxonomy" id="362788"/>
    <lineage>
        <taxon>Eukaryota</taxon>
        <taxon>Viridiplantae</taxon>
        <taxon>Streptophyta</taxon>
        <taxon>Embryophyta</taxon>
        <taxon>Tracheophyta</taxon>
        <taxon>Spermatophyta</taxon>
        <taxon>Magnoliopsida</taxon>
        <taxon>eudicotyledons</taxon>
        <taxon>Gunneridae</taxon>
        <taxon>Pentapetalae</taxon>
        <taxon>rosids</taxon>
        <taxon>fabids</taxon>
        <taxon>Fabales</taxon>
        <taxon>Fabaceae</taxon>
        <taxon>Caesalpinioideae</taxon>
        <taxon>Cassia clade</taxon>
        <taxon>Senna</taxon>
    </lineage>
</organism>
<name>A0A834SHB7_9FABA</name>
<feature type="transmembrane region" description="Helical" evidence="2">
    <location>
        <begin position="196"/>
        <end position="224"/>
    </location>
</feature>
<evidence type="ECO:0000313" key="4">
    <source>
        <dbReference type="EMBL" id="KAF7800762.1"/>
    </source>
</evidence>
<evidence type="ECO:0000256" key="1">
    <source>
        <dbReference type="SAM" id="MobiDB-lite"/>
    </source>
</evidence>
<dbReference type="InterPro" id="IPR001841">
    <property type="entry name" value="Znf_RING"/>
</dbReference>
<accession>A0A834SHB7</accession>
<gene>
    <name evidence="4" type="ORF">G2W53_044748</name>
</gene>
<feature type="region of interest" description="Disordered" evidence="1">
    <location>
        <begin position="273"/>
        <end position="297"/>
    </location>
</feature>
<proteinExistence type="predicted"/>
<dbReference type="EMBL" id="JAAIUW010000180">
    <property type="protein sequence ID" value="KAF7800762.1"/>
    <property type="molecule type" value="Genomic_DNA"/>
</dbReference>
<comment type="caution">
    <text evidence="4">The sequence shown here is derived from an EMBL/GenBank/DDBJ whole genome shotgun (WGS) entry which is preliminary data.</text>
</comment>
<evidence type="ECO:0000259" key="3">
    <source>
        <dbReference type="Pfam" id="PF17123"/>
    </source>
</evidence>
<dbReference type="AlphaFoldDB" id="A0A834SHB7"/>
<dbReference type="InterPro" id="IPR013083">
    <property type="entry name" value="Znf_RING/FYVE/PHD"/>
</dbReference>
<dbReference type="SUPFAM" id="SSF57850">
    <property type="entry name" value="RING/U-box"/>
    <property type="match status" value="1"/>
</dbReference>
<dbReference type="Gene3D" id="3.30.40.10">
    <property type="entry name" value="Zinc/RING finger domain, C3HC4 (zinc finger)"/>
    <property type="match status" value="1"/>
</dbReference>
<sequence>MNNMGVEIHDHDSADGSHEYTITLDIPTCILIGFSLTLFFCILYHILYTFFYCFLGTRIHYYYHQRHGDIEEGMSEDASHVAMFQAVVRSNLQAWMMVGALMGESENAVEEKRGERLRDSKKMGGLVKYGGEEEEEDYCAICLEELKGGEWCQVFPVCDHVFHSDCIDSCENDNGGIPPRRTEAPPPPFPPRLPCIVAIGIVSLIFVGAILTLFTVAAGVLIFAGCVCCFGGSDDDDGGEFEMDVETGGGSSDELDEERAVEILEGFLRVVRREEEEEEEGNRGRRRMNRGRSGGFD</sequence>
<dbReference type="GO" id="GO:0016567">
    <property type="term" value="P:protein ubiquitination"/>
    <property type="evidence" value="ECO:0007669"/>
    <property type="project" value="TreeGrafter"/>
</dbReference>
<protein>
    <submittedName>
        <fullName evidence="4">Putative RING-H2 finger protein ATL19</fullName>
    </submittedName>
</protein>
<feature type="transmembrane region" description="Helical" evidence="2">
    <location>
        <begin position="30"/>
        <end position="55"/>
    </location>
</feature>
<dbReference type="Pfam" id="PF17123">
    <property type="entry name" value="zf-RING_11"/>
    <property type="match status" value="1"/>
</dbReference>
<reference evidence="4" key="1">
    <citation type="submission" date="2020-09" db="EMBL/GenBank/DDBJ databases">
        <title>Genome-Enabled Discovery of Anthraquinone Biosynthesis in Senna tora.</title>
        <authorList>
            <person name="Kang S.-H."/>
            <person name="Pandey R.P."/>
            <person name="Lee C.-M."/>
            <person name="Sim J.-S."/>
            <person name="Jeong J.-T."/>
            <person name="Choi B.-S."/>
            <person name="Jung M."/>
            <person name="Ginzburg D."/>
            <person name="Zhao K."/>
            <person name="Won S.Y."/>
            <person name="Oh T.-J."/>
            <person name="Yu Y."/>
            <person name="Kim N.-H."/>
            <person name="Lee O.R."/>
            <person name="Lee T.-H."/>
            <person name="Bashyal P."/>
            <person name="Kim T.-S."/>
            <person name="Lee W.-H."/>
            <person name="Kawkins C."/>
            <person name="Kim C.-K."/>
            <person name="Kim J.S."/>
            <person name="Ahn B.O."/>
            <person name="Rhee S.Y."/>
            <person name="Sohng J.K."/>
        </authorList>
    </citation>
    <scope>NUCLEOTIDE SEQUENCE</scope>
    <source>
        <tissue evidence="4">Leaf</tissue>
    </source>
</reference>
<evidence type="ECO:0000313" key="5">
    <source>
        <dbReference type="Proteomes" id="UP000634136"/>
    </source>
</evidence>
<keyword evidence="2" id="KW-0472">Membrane</keyword>
<keyword evidence="2" id="KW-1133">Transmembrane helix</keyword>
<keyword evidence="5" id="KW-1185">Reference proteome</keyword>
<keyword evidence="2" id="KW-0812">Transmembrane</keyword>
<feature type="domain" description="RING-type" evidence="3">
    <location>
        <begin position="139"/>
        <end position="167"/>
    </location>
</feature>
<dbReference type="Proteomes" id="UP000634136">
    <property type="component" value="Unassembled WGS sequence"/>
</dbReference>
<dbReference type="PANTHER" id="PTHR45676:SF159">
    <property type="entry name" value="RING-H2 FINGER PROTEIN ATL51"/>
    <property type="match status" value="1"/>
</dbReference>